<keyword evidence="3" id="KW-1185">Reference proteome</keyword>
<dbReference type="PANTHER" id="PTHR11814">
    <property type="entry name" value="SULFATE TRANSPORTER"/>
    <property type="match status" value="1"/>
</dbReference>
<protein>
    <recommendedName>
        <fullName evidence="1">STAS domain-containing protein</fullName>
    </recommendedName>
</protein>
<gene>
    <name evidence="2" type="ORF">K7432_000993</name>
</gene>
<proteinExistence type="predicted"/>
<dbReference type="InterPro" id="IPR036513">
    <property type="entry name" value="STAS_dom_sf"/>
</dbReference>
<dbReference type="EMBL" id="JASJQH010006895">
    <property type="protein sequence ID" value="KAK9728512.1"/>
    <property type="molecule type" value="Genomic_DNA"/>
</dbReference>
<dbReference type="Proteomes" id="UP001479436">
    <property type="component" value="Unassembled WGS sequence"/>
</dbReference>
<evidence type="ECO:0000259" key="1">
    <source>
        <dbReference type="PROSITE" id="PS50801"/>
    </source>
</evidence>
<comment type="caution">
    <text evidence="2">The sequence shown here is derived from an EMBL/GenBank/DDBJ whole genome shotgun (WGS) entry which is preliminary data.</text>
</comment>
<evidence type="ECO:0000313" key="3">
    <source>
        <dbReference type="Proteomes" id="UP001479436"/>
    </source>
</evidence>
<reference evidence="2 3" key="1">
    <citation type="submission" date="2023-04" db="EMBL/GenBank/DDBJ databases">
        <title>Genome of Basidiobolus ranarum AG-B5.</title>
        <authorList>
            <person name="Stajich J.E."/>
            <person name="Carter-House D."/>
            <person name="Gryganskyi A."/>
        </authorList>
    </citation>
    <scope>NUCLEOTIDE SEQUENCE [LARGE SCALE GENOMIC DNA]</scope>
    <source>
        <strain evidence="2 3">AG-B5</strain>
    </source>
</reference>
<dbReference type="Pfam" id="PF01740">
    <property type="entry name" value="STAS"/>
    <property type="match status" value="1"/>
</dbReference>
<name>A0ABR2WAB7_9FUNG</name>
<dbReference type="PROSITE" id="PS50801">
    <property type="entry name" value="STAS"/>
    <property type="match status" value="1"/>
</dbReference>
<organism evidence="2 3">
    <name type="scientific">Basidiobolus ranarum</name>
    <dbReference type="NCBI Taxonomy" id="34480"/>
    <lineage>
        <taxon>Eukaryota</taxon>
        <taxon>Fungi</taxon>
        <taxon>Fungi incertae sedis</taxon>
        <taxon>Zoopagomycota</taxon>
        <taxon>Entomophthoromycotina</taxon>
        <taxon>Basidiobolomycetes</taxon>
        <taxon>Basidiobolales</taxon>
        <taxon>Basidiobolaceae</taxon>
        <taxon>Basidiobolus</taxon>
    </lineage>
</organism>
<evidence type="ECO:0000313" key="2">
    <source>
        <dbReference type="EMBL" id="KAK9728512.1"/>
    </source>
</evidence>
<dbReference type="Gene3D" id="3.30.750.24">
    <property type="entry name" value="STAS domain"/>
    <property type="match status" value="1"/>
</dbReference>
<accession>A0ABR2WAB7</accession>
<feature type="domain" description="STAS" evidence="1">
    <location>
        <begin position="2"/>
        <end position="201"/>
    </location>
</feature>
<sequence length="237" mass="27458">MANPRPSTPPGVVIFRFSESITFLNGEYFKNKVLNAAYLTTDPAEGSNRTWADKNWSDDRDARIQRIRDFFIPRLPLNAFPRKNEELDKPHGSDLNTHLIEEREIDEKKVKETRFPVLRAAVLDFSSVNHVDYAGLQWLLDLKAQLSDYAGNRSFELHFVGLKSNVLRRIEPSGITKHPDDGPEDDHRYLHLSIRDALNSVMEDWHRHPSYQPNIQAPQPPTNQRVELEETKIHIDQ</sequence>
<dbReference type="SUPFAM" id="SSF52091">
    <property type="entry name" value="SpoIIaa-like"/>
    <property type="match status" value="1"/>
</dbReference>
<dbReference type="InterPro" id="IPR002645">
    <property type="entry name" value="STAS_dom"/>
</dbReference>
<dbReference type="InterPro" id="IPR001902">
    <property type="entry name" value="SLC26A/SulP_fam"/>
</dbReference>